<dbReference type="PANTHER" id="PTHR31438">
    <property type="entry name" value="LYSINE N-ACYLTRANSFERASE C17G9.06C-RELATED"/>
    <property type="match status" value="1"/>
</dbReference>
<dbReference type="SUPFAM" id="SSF55729">
    <property type="entry name" value="Acyl-CoA N-acyltransferases (Nat)"/>
    <property type="match status" value="1"/>
</dbReference>
<dbReference type="Pfam" id="PF13523">
    <property type="entry name" value="Acetyltransf_8"/>
    <property type="match status" value="1"/>
</dbReference>
<sequence>MNAPGPGAAPGAGPGPGSGPGPDPACDPVRDPGTAPASPPGSPSAPAPGPRPAPGSAGALGTFAARLTAGRFTLRPADPGTDTALLRAWAADPEVARWWPELDRPAAEVRRHLAGQLAQGRSTPCVGSLDGVPVSYWELYRADLDPLAGHYPARPHDAGLHLLIGPAAQRGRGLGPRLIRAVTGHQFAADPRARRVLAEPDHRNARSVAAFRRAGFRPAGRIALPGKTAVLMVRERPAPGPREPPGDPPGRSSERPRAHTSICQQPFR</sequence>
<evidence type="ECO:0000256" key="2">
    <source>
        <dbReference type="ARBA" id="ARBA00005102"/>
    </source>
</evidence>
<evidence type="ECO:0000313" key="9">
    <source>
        <dbReference type="Proteomes" id="UP000695264"/>
    </source>
</evidence>
<evidence type="ECO:0000259" key="7">
    <source>
        <dbReference type="PROSITE" id="PS51186"/>
    </source>
</evidence>
<feature type="region of interest" description="Disordered" evidence="6">
    <location>
        <begin position="1"/>
        <end position="59"/>
    </location>
</feature>
<comment type="pathway">
    <text evidence="2">Siderophore biosynthesis; mycobactin biosynthesis.</text>
</comment>
<dbReference type="PROSITE" id="PS51186">
    <property type="entry name" value="GNAT"/>
    <property type="match status" value="1"/>
</dbReference>
<organism evidence="8 9">
    <name type="scientific">Streptomyces zingiberis</name>
    <dbReference type="NCBI Taxonomy" id="2053010"/>
    <lineage>
        <taxon>Bacteria</taxon>
        <taxon>Bacillati</taxon>
        <taxon>Actinomycetota</taxon>
        <taxon>Actinomycetes</taxon>
        <taxon>Kitasatosporales</taxon>
        <taxon>Streptomycetaceae</taxon>
        <taxon>Streptomyces</taxon>
    </lineage>
</organism>
<protein>
    <recommendedName>
        <fullName evidence="3">Lysine N-acyltransferase MbtK</fullName>
    </recommendedName>
    <alternativeName>
        <fullName evidence="5">Mycobactin synthase protein K</fullName>
    </alternativeName>
</protein>
<dbReference type="Gene3D" id="3.40.630.30">
    <property type="match status" value="1"/>
</dbReference>
<comment type="function">
    <text evidence="1">Acyltransferase required for the direct transfer of medium- to long-chain fatty acyl moieties from a carrier protein (MbtL) on to the epsilon-amino group of lysine residue in the mycobactin core.</text>
</comment>
<dbReference type="Proteomes" id="UP000695264">
    <property type="component" value="Unassembled WGS sequence"/>
</dbReference>
<keyword evidence="4" id="KW-0046">Antibiotic resistance</keyword>
<reference evidence="8 9" key="1">
    <citation type="submission" date="2020-03" db="EMBL/GenBank/DDBJ databases">
        <title>WGS of actinomycetes isolated from Thailand.</title>
        <authorList>
            <person name="Thawai C."/>
        </authorList>
    </citation>
    <scope>NUCLEOTIDE SEQUENCE [LARGE SCALE GENOMIC DNA]</scope>
    <source>
        <strain evidence="8 9">PLAI 1-29</strain>
    </source>
</reference>
<feature type="compositionally biased region" description="Pro residues" evidence="6">
    <location>
        <begin position="37"/>
        <end position="53"/>
    </location>
</feature>
<proteinExistence type="predicted"/>
<dbReference type="EMBL" id="JAATEN010000014">
    <property type="protein sequence ID" value="NJQ02468.1"/>
    <property type="molecule type" value="Genomic_DNA"/>
</dbReference>
<evidence type="ECO:0000256" key="6">
    <source>
        <dbReference type="SAM" id="MobiDB-lite"/>
    </source>
</evidence>
<feature type="region of interest" description="Disordered" evidence="6">
    <location>
        <begin position="234"/>
        <end position="268"/>
    </location>
</feature>
<evidence type="ECO:0000256" key="1">
    <source>
        <dbReference type="ARBA" id="ARBA00003818"/>
    </source>
</evidence>
<dbReference type="SMART" id="SM01006">
    <property type="entry name" value="AlcB"/>
    <property type="match status" value="1"/>
</dbReference>
<evidence type="ECO:0000256" key="4">
    <source>
        <dbReference type="ARBA" id="ARBA00023251"/>
    </source>
</evidence>
<keyword evidence="9" id="KW-1185">Reference proteome</keyword>
<comment type="caution">
    <text evidence="8">The sequence shown here is derived from an EMBL/GenBank/DDBJ whole genome shotgun (WGS) entry which is preliminary data.</text>
</comment>
<dbReference type="PANTHER" id="PTHR31438:SF1">
    <property type="entry name" value="LYSINE N-ACYLTRANSFERASE C17G9.06C-RELATED"/>
    <property type="match status" value="1"/>
</dbReference>
<dbReference type="InterPro" id="IPR019432">
    <property type="entry name" value="Acyltransferase_MbtK/IucB-like"/>
</dbReference>
<feature type="compositionally biased region" description="Pro residues" evidence="6">
    <location>
        <begin position="238"/>
        <end position="248"/>
    </location>
</feature>
<evidence type="ECO:0000313" key="8">
    <source>
        <dbReference type="EMBL" id="NJQ02468.1"/>
    </source>
</evidence>
<name>A0ABX1BZC8_9ACTN</name>
<dbReference type="InterPro" id="IPR016181">
    <property type="entry name" value="Acyl_CoA_acyltransferase"/>
</dbReference>
<feature type="domain" description="N-acetyltransferase" evidence="7">
    <location>
        <begin position="72"/>
        <end position="237"/>
    </location>
</feature>
<evidence type="ECO:0000256" key="3">
    <source>
        <dbReference type="ARBA" id="ARBA00020586"/>
    </source>
</evidence>
<dbReference type="InterPro" id="IPR000182">
    <property type="entry name" value="GNAT_dom"/>
</dbReference>
<evidence type="ECO:0000256" key="5">
    <source>
        <dbReference type="ARBA" id="ARBA00031122"/>
    </source>
</evidence>
<accession>A0ABX1BZC8</accession>
<gene>
    <name evidence="8" type="ORF">HCK00_18445</name>
</gene>